<dbReference type="EMBL" id="AUZX01000741">
    <property type="protein sequence ID" value="EQD80352.1"/>
    <property type="molecule type" value="Genomic_DNA"/>
</dbReference>
<protein>
    <submittedName>
        <fullName evidence="1">Uncharacterized protein</fullName>
    </submittedName>
</protein>
<dbReference type="AlphaFoldDB" id="T1CD80"/>
<organism evidence="1">
    <name type="scientific">mine drainage metagenome</name>
    <dbReference type="NCBI Taxonomy" id="410659"/>
    <lineage>
        <taxon>unclassified sequences</taxon>
        <taxon>metagenomes</taxon>
        <taxon>ecological metagenomes</taxon>
    </lineage>
</organism>
<name>T1CD80_9ZZZZ</name>
<reference evidence="1" key="1">
    <citation type="submission" date="2013-08" db="EMBL/GenBank/DDBJ databases">
        <authorList>
            <person name="Mendez C."/>
            <person name="Richter M."/>
            <person name="Ferrer M."/>
            <person name="Sanchez J."/>
        </authorList>
    </citation>
    <scope>NUCLEOTIDE SEQUENCE</scope>
</reference>
<comment type="caution">
    <text evidence="1">The sequence shown here is derived from an EMBL/GenBank/DDBJ whole genome shotgun (WGS) entry which is preliminary data.</text>
</comment>
<feature type="non-terminal residue" evidence="1">
    <location>
        <position position="36"/>
    </location>
</feature>
<gene>
    <name evidence="1" type="ORF">B1A_00978</name>
</gene>
<proteinExistence type="predicted"/>
<sequence length="36" mass="4224">MYGRTLGQDFHQLTSLYSESRNRLSHEIEDQVAKVN</sequence>
<accession>T1CD80</accession>
<reference evidence="1" key="2">
    <citation type="journal article" date="2014" name="ISME J.">
        <title>Microbial stratification in low pH oxic and suboxic macroscopic growths along an acid mine drainage.</title>
        <authorList>
            <person name="Mendez-Garcia C."/>
            <person name="Mesa V."/>
            <person name="Sprenger R.R."/>
            <person name="Richter M."/>
            <person name="Diez M.S."/>
            <person name="Solano J."/>
            <person name="Bargiela R."/>
            <person name="Golyshina O.V."/>
            <person name="Manteca A."/>
            <person name="Ramos J.L."/>
            <person name="Gallego J.R."/>
            <person name="Llorente I."/>
            <person name="Martins Dos Santos V.A."/>
            <person name="Jensen O.N."/>
            <person name="Pelaez A.I."/>
            <person name="Sanchez J."/>
            <person name="Ferrer M."/>
        </authorList>
    </citation>
    <scope>NUCLEOTIDE SEQUENCE</scope>
</reference>
<evidence type="ECO:0000313" key="1">
    <source>
        <dbReference type="EMBL" id="EQD80352.1"/>
    </source>
</evidence>